<reference evidence="10 11" key="1">
    <citation type="submission" date="2018-08" db="EMBL/GenBank/DDBJ databases">
        <title>Aphanomyces genome sequencing and annotation.</title>
        <authorList>
            <person name="Minardi D."/>
            <person name="Oidtmann B."/>
            <person name="Van Der Giezen M."/>
            <person name="Studholme D.J."/>
        </authorList>
    </citation>
    <scope>NUCLEOTIDE SEQUENCE [LARGE SCALE GENOMIC DNA]</scope>
    <source>
        <strain evidence="10 11">Kv</strain>
    </source>
</reference>
<name>A0A397BFB5_APHAT</name>
<dbReference type="Proteomes" id="UP000265427">
    <property type="component" value="Unassembled WGS sequence"/>
</dbReference>
<protein>
    <recommendedName>
        <fullName evidence="3">beta-glucosidase</fullName>
        <ecNumber evidence="3">3.2.1.21</ecNumber>
    </recommendedName>
</protein>
<dbReference type="PROSITE" id="PS50231">
    <property type="entry name" value="RICIN_B_LECTIN"/>
    <property type="match status" value="2"/>
</dbReference>
<dbReference type="InterPro" id="IPR035992">
    <property type="entry name" value="Ricin_B-like_lectins"/>
</dbReference>
<dbReference type="InterPro" id="IPR036962">
    <property type="entry name" value="Glyco_hydro_3_N_sf"/>
</dbReference>
<feature type="domain" description="Ricin B lectin" evidence="8">
    <location>
        <begin position="901"/>
        <end position="1028"/>
    </location>
</feature>
<dbReference type="GO" id="GO:0009251">
    <property type="term" value="P:glucan catabolic process"/>
    <property type="evidence" value="ECO:0007669"/>
    <property type="project" value="TreeGrafter"/>
</dbReference>
<gene>
    <name evidence="10" type="ORF">DYB36_009873</name>
</gene>
<dbReference type="SUPFAM" id="SSF51445">
    <property type="entry name" value="(Trans)glycosidases"/>
    <property type="match status" value="1"/>
</dbReference>
<dbReference type="VEuPathDB" id="FungiDB:H257_19200"/>
<dbReference type="Pfam" id="PF00652">
    <property type="entry name" value="Ricin_B_lectin"/>
    <property type="match status" value="3"/>
</dbReference>
<dbReference type="Pfam" id="PF14310">
    <property type="entry name" value="Fn3-like"/>
    <property type="match status" value="1"/>
</dbReference>
<dbReference type="PROSITE" id="PS51257">
    <property type="entry name" value="PROKAR_LIPOPROTEIN"/>
    <property type="match status" value="1"/>
</dbReference>
<dbReference type="InterPro" id="IPR026891">
    <property type="entry name" value="Fn3-like"/>
</dbReference>
<dbReference type="VEuPathDB" id="FungiDB:H257_00913"/>
<dbReference type="GO" id="GO:0008422">
    <property type="term" value="F:beta-glucosidase activity"/>
    <property type="evidence" value="ECO:0007669"/>
    <property type="project" value="UniProtKB-EC"/>
</dbReference>
<evidence type="ECO:0000256" key="6">
    <source>
        <dbReference type="ARBA" id="ARBA00023295"/>
    </source>
</evidence>
<feature type="signal peptide" evidence="7">
    <location>
        <begin position="1"/>
        <end position="21"/>
    </location>
</feature>
<dbReference type="SUPFAM" id="SSF50370">
    <property type="entry name" value="Ricin B-like lectins"/>
    <property type="match status" value="3"/>
</dbReference>
<keyword evidence="5" id="KW-0378">Hydrolase</keyword>
<evidence type="ECO:0000259" key="9">
    <source>
        <dbReference type="SMART" id="SM01217"/>
    </source>
</evidence>
<evidence type="ECO:0000256" key="2">
    <source>
        <dbReference type="ARBA" id="ARBA00005336"/>
    </source>
</evidence>
<keyword evidence="4 7" id="KW-0732">Signal</keyword>
<dbReference type="Gene3D" id="3.40.50.1700">
    <property type="entry name" value="Glycoside hydrolase family 3 C-terminal domain"/>
    <property type="match status" value="1"/>
</dbReference>
<comment type="similarity">
    <text evidence="2">Belongs to the glycosyl hydrolase 3 family.</text>
</comment>
<proteinExistence type="inferred from homology"/>
<dbReference type="Gene3D" id="2.80.10.50">
    <property type="match status" value="3"/>
</dbReference>
<dbReference type="CDD" id="cd00161">
    <property type="entry name" value="beta-trefoil_Ricin-like"/>
    <property type="match status" value="2"/>
</dbReference>
<evidence type="ECO:0000313" key="11">
    <source>
        <dbReference type="Proteomes" id="UP000265427"/>
    </source>
</evidence>
<dbReference type="AlphaFoldDB" id="A0A397BFB5"/>
<dbReference type="InterPro" id="IPR000772">
    <property type="entry name" value="Ricin_B_lectin"/>
</dbReference>
<dbReference type="SMART" id="SM00458">
    <property type="entry name" value="RICIN"/>
    <property type="match status" value="3"/>
</dbReference>
<evidence type="ECO:0000256" key="4">
    <source>
        <dbReference type="ARBA" id="ARBA00022729"/>
    </source>
</evidence>
<dbReference type="InterPro" id="IPR001764">
    <property type="entry name" value="Glyco_hydro_3_N"/>
</dbReference>
<feature type="domain" description="Ricin B lectin" evidence="8">
    <location>
        <begin position="1030"/>
        <end position="1157"/>
    </location>
</feature>
<dbReference type="Gene3D" id="2.60.40.10">
    <property type="entry name" value="Immunoglobulins"/>
    <property type="match status" value="1"/>
</dbReference>
<evidence type="ECO:0000256" key="3">
    <source>
        <dbReference type="ARBA" id="ARBA00012744"/>
    </source>
</evidence>
<evidence type="ECO:0000256" key="5">
    <source>
        <dbReference type="ARBA" id="ARBA00022801"/>
    </source>
</evidence>
<dbReference type="InterPro" id="IPR017853">
    <property type="entry name" value="GH"/>
</dbReference>
<comment type="catalytic activity">
    <reaction evidence="1">
        <text>Hydrolysis of terminal, non-reducing beta-D-glucosyl residues with release of beta-D-glucose.</text>
        <dbReference type="EC" id="3.2.1.21"/>
    </reaction>
</comment>
<dbReference type="FunFam" id="3.20.20.300:FF:000007">
    <property type="entry name" value="Lysosomal beta glucosidase"/>
    <property type="match status" value="1"/>
</dbReference>
<dbReference type="Gene3D" id="3.20.20.300">
    <property type="entry name" value="Glycoside hydrolase, family 3, N-terminal domain"/>
    <property type="match status" value="1"/>
</dbReference>
<accession>A0A397BFB5</accession>
<keyword evidence="6" id="KW-0326">Glycosidase</keyword>
<comment type="caution">
    <text evidence="10">The sequence shown here is derived from an EMBL/GenBank/DDBJ whole genome shotgun (WGS) entry which is preliminary data.</text>
</comment>
<dbReference type="Pfam" id="PF00933">
    <property type="entry name" value="Glyco_hydro_3"/>
    <property type="match status" value="1"/>
</dbReference>
<dbReference type="EMBL" id="QUSZ01003677">
    <property type="protein sequence ID" value="RHY17553.1"/>
    <property type="molecule type" value="Genomic_DNA"/>
</dbReference>
<dbReference type="InterPro" id="IPR013783">
    <property type="entry name" value="Ig-like_fold"/>
</dbReference>
<evidence type="ECO:0000256" key="7">
    <source>
        <dbReference type="SAM" id="SignalP"/>
    </source>
</evidence>
<dbReference type="InterPro" id="IPR051915">
    <property type="entry name" value="Cellulose_Degrad_GH3"/>
</dbReference>
<evidence type="ECO:0000256" key="1">
    <source>
        <dbReference type="ARBA" id="ARBA00000448"/>
    </source>
</evidence>
<dbReference type="SUPFAM" id="SSF52279">
    <property type="entry name" value="Beta-D-glucan exohydrolase, C-terminal domain"/>
    <property type="match status" value="1"/>
</dbReference>
<dbReference type="InterPro" id="IPR036881">
    <property type="entry name" value="Glyco_hydro_3_C_sf"/>
</dbReference>
<organism evidence="10 11">
    <name type="scientific">Aphanomyces astaci</name>
    <name type="common">Crayfish plague agent</name>
    <dbReference type="NCBI Taxonomy" id="112090"/>
    <lineage>
        <taxon>Eukaryota</taxon>
        <taxon>Sar</taxon>
        <taxon>Stramenopiles</taxon>
        <taxon>Oomycota</taxon>
        <taxon>Saprolegniomycetes</taxon>
        <taxon>Saprolegniales</taxon>
        <taxon>Verrucalvaceae</taxon>
        <taxon>Aphanomyces</taxon>
    </lineage>
</organism>
<dbReference type="InterPro" id="IPR002772">
    <property type="entry name" value="Glyco_hydro_3_C"/>
</dbReference>
<dbReference type="PRINTS" id="PR00133">
    <property type="entry name" value="GLHYDRLASE3"/>
</dbReference>
<feature type="domain" description="Ricin B lectin" evidence="8">
    <location>
        <begin position="768"/>
        <end position="896"/>
    </location>
</feature>
<feature type="domain" description="Fibronectin type III-like" evidence="9">
    <location>
        <begin position="673"/>
        <end position="743"/>
    </location>
</feature>
<evidence type="ECO:0000259" key="8">
    <source>
        <dbReference type="SMART" id="SM00458"/>
    </source>
</evidence>
<sequence length="1158" mass="127056">MRVVTSTSALVLLACTIRSAAQDLDAKARDIVERMSVDQLLGQMTQITIDFVLATQDGGKVVNVGKVHELANQGIGSYLNTPFVSALGDNYGWNVHEWRHAIGQLQDVHIRTTGTPIIYGLDSLHGANYIKGAVLFPHQINVGATFDPELARRMGHYAGRDTKAAGISWIFGPTLEPVRHKGWPRIMETFGEDPTVVADMGKAAIDGIQSQGVAACFKHFIGYSASNSGKDRDPVSLSNHELLNLFMPPFKAAIDAGVMSGMDSFVSLDGIPMAANRKNSIQFLRDDLKFDGVLVSDWEEIYMLEFYHHYAANREDAIYKAMTDSSLDMSMVPYDTSFIGHMKDLYYAGKIPLDRIKTSVTRLVKMKLKLNLFDVPMPGADVVNQVGDWSSRAAAWDIAKESLVLVKNVDKVLPLDKSKKFFFTGPSIDDIGLMCGGWTLTWQGQQGSSMFPNHWRTIKGAMTDVVNDQSRTEFYQGVNIDGTWWDINWAKQKAQAADYTVIALGERPYAEFKGNTDPYELPSGLTEYVKALATTGTKIILVLVEGRPRLLSGIADVAAAVLYAGLPCEMGGEAISEMLFGLTNPSGRMAMTYPKSTDQVNLATPYYGRVGDECVVGGVTTHCPVEWHFGHGLSYTSFSYSDAQLSVTNLTPSSSETTVTVTVTNEGGMTGKESVLLFVSAPGGPETRLLKKYTKVELTPGQSKEVSFTLSPDDFGKYVNEIGQGLRKEATAGTYYVSLKYDTLCNAATLGPHCKAFTWNSASAPTVSFYKLHVDAYDFVLTNPSSEPVVFVADVANAPAQEWSFDSATSQVINRGTGRCLDAWQPQNGGAVHTWDCSAGNVNQYWSYEATTKQLRHKTHADYCLDIGTPTGTKPHLWQCHASTHPDFKNQQLTLLSPSLDRVVTDTAFGSVLTAVGDAAIAFQPRVASSVTQLWQLDSSQLLRSTAVTNKCVDAYKPENGGPVHLWDCSATNVNQLWTYDATTKQLRHKTHVDYCLDIGTPTGTKPHLWQCHASTHPDFKNQQLNLLSPSLRVVTNTAFERVLTAVGDAAIAFQPRVASSETQLWQLDSSQLLRSTAVTNKCVDAYKPENGAPVHLWDCSATNVNQLWTYDSTTKQLRHKTHVGYCLDIGSPTGEAPHLWTCLPTTHADVKNQVFVF</sequence>
<dbReference type="PANTHER" id="PTHR30620:SF16">
    <property type="entry name" value="LYSOSOMAL BETA GLUCOSIDASE"/>
    <property type="match status" value="1"/>
</dbReference>
<dbReference type="Pfam" id="PF01915">
    <property type="entry name" value="Glyco_hydro_3_C"/>
    <property type="match status" value="1"/>
</dbReference>
<dbReference type="SMART" id="SM01217">
    <property type="entry name" value="Fn3_like"/>
    <property type="match status" value="1"/>
</dbReference>
<feature type="chain" id="PRO_5017410646" description="beta-glucosidase" evidence="7">
    <location>
        <begin position="22"/>
        <end position="1158"/>
    </location>
</feature>
<dbReference type="EC" id="3.2.1.21" evidence="3"/>
<dbReference type="PANTHER" id="PTHR30620">
    <property type="entry name" value="PERIPLASMIC BETA-GLUCOSIDASE-RELATED"/>
    <property type="match status" value="1"/>
</dbReference>
<evidence type="ECO:0000313" key="10">
    <source>
        <dbReference type="EMBL" id="RHY17553.1"/>
    </source>
</evidence>